<protein>
    <recommendedName>
        <fullName evidence="1">Carrier domain-containing protein</fullName>
    </recommendedName>
</protein>
<dbReference type="AlphaFoldDB" id="A9GJ21"/>
<dbReference type="STRING" id="448385.sce3185"/>
<accession>A9GJ21</accession>
<evidence type="ECO:0000259" key="1">
    <source>
        <dbReference type="PROSITE" id="PS50075"/>
    </source>
</evidence>
<dbReference type="InterPro" id="IPR036736">
    <property type="entry name" value="ACP-like_sf"/>
</dbReference>
<dbReference type="Pfam" id="PF00550">
    <property type="entry name" value="PP-binding"/>
    <property type="match status" value="1"/>
</dbReference>
<dbReference type="KEGG" id="scl:sce3185"/>
<reference evidence="2 3" key="1">
    <citation type="journal article" date="2007" name="Nat. Biotechnol.">
        <title>Complete genome sequence of the myxobacterium Sorangium cellulosum.</title>
        <authorList>
            <person name="Schneiker S."/>
            <person name="Perlova O."/>
            <person name="Kaiser O."/>
            <person name="Gerth K."/>
            <person name="Alici A."/>
            <person name="Altmeyer M.O."/>
            <person name="Bartels D."/>
            <person name="Bekel T."/>
            <person name="Beyer S."/>
            <person name="Bode E."/>
            <person name="Bode H.B."/>
            <person name="Bolten C.J."/>
            <person name="Choudhuri J.V."/>
            <person name="Doss S."/>
            <person name="Elnakady Y.A."/>
            <person name="Frank B."/>
            <person name="Gaigalat L."/>
            <person name="Goesmann A."/>
            <person name="Groeger C."/>
            <person name="Gross F."/>
            <person name="Jelsbak L."/>
            <person name="Jelsbak L."/>
            <person name="Kalinowski J."/>
            <person name="Kegler C."/>
            <person name="Knauber T."/>
            <person name="Konietzny S."/>
            <person name="Kopp M."/>
            <person name="Krause L."/>
            <person name="Krug D."/>
            <person name="Linke B."/>
            <person name="Mahmud T."/>
            <person name="Martinez-Arias R."/>
            <person name="McHardy A.C."/>
            <person name="Merai M."/>
            <person name="Meyer F."/>
            <person name="Mormann S."/>
            <person name="Munoz-Dorado J."/>
            <person name="Perez J."/>
            <person name="Pradella S."/>
            <person name="Rachid S."/>
            <person name="Raddatz G."/>
            <person name="Rosenau F."/>
            <person name="Rueckert C."/>
            <person name="Sasse F."/>
            <person name="Scharfe M."/>
            <person name="Schuster S.C."/>
            <person name="Suen G."/>
            <person name="Treuner-Lange A."/>
            <person name="Velicer G.J."/>
            <person name="Vorholter F.-J."/>
            <person name="Weissman K.J."/>
            <person name="Welch R.D."/>
            <person name="Wenzel S.C."/>
            <person name="Whitworth D.E."/>
            <person name="Wilhelm S."/>
            <person name="Wittmann C."/>
            <person name="Bloecker H."/>
            <person name="Puehler A."/>
            <person name="Mueller R."/>
        </authorList>
    </citation>
    <scope>NUCLEOTIDE SEQUENCE [LARGE SCALE GENOMIC DNA]</scope>
    <source>
        <strain evidence="3">So ce56</strain>
    </source>
</reference>
<dbReference type="EMBL" id="AM746676">
    <property type="protein sequence ID" value="CAN93344.1"/>
    <property type="molecule type" value="Genomic_DNA"/>
</dbReference>
<dbReference type="SUPFAM" id="SSF47336">
    <property type="entry name" value="ACP-like"/>
    <property type="match status" value="1"/>
</dbReference>
<keyword evidence="3" id="KW-1185">Reference proteome</keyword>
<feature type="domain" description="Carrier" evidence="1">
    <location>
        <begin position="13"/>
        <end position="93"/>
    </location>
</feature>
<dbReference type="BioCyc" id="SCEL448385:SCE_RS16330-MONOMER"/>
<organism evidence="2 3">
    <name type="scientific">Sorangium cellulosum (strain So ce56)</name>
    <name type="common">Polyangium cellulosum (strain So ce56)</name>
    <dbReference type="NCBI Taxonomy" id="448385"/>
    <lineage>
        <taxon>Bacteria</taxon>
        <taxon>Pseudomonadati</taxon>
        <taxon>Myxococcota</taxon>
        <taxon>Polyangia</taxon>
        <taxon>Polyangiales</taxon>
        <taxon>Polyangiaceae</taxon>
        <taxon>Sorangium</taxon>
    </lineage>
</organism>
<dbReference type="Proteomes" id="UP000002139">
    <property type="component" value="Chromosome"/>
</dbReference>
<proteinExistence type="predicted"/>
<evidence type="ECO:0000313" key="3">
    <source>
        <dbReference type="Proteomes" id="UP000002139"/>
    </source>
</evidence>
<gene>
    <name evidence="2" type="ordered locus">sce3185</name>
</gene>
<dbReference type="HOGENOM" id="CLU_108696_16_1_7"/>
<dbReference type="PROSITE" id="PS50075">
    <property type="entry name" value="CARRIER"/>
    <property type="match status" value="1"/>
</dbReference>
<sequence>MSYFRGVQRPELVSMEAIVKRYLSERLLIEFDGESGVDADSDLFQLGLMDSQAYVELIQFVEREFGLRFTDEELLSNVVVSLSGIVSLVSGAMDERARQNALRG</sequence>
<dbReference type="Gene3D" id="1.10.1200.10">
    <property type="entry name" value="ACP-like"/>
    <property type="match status" value="1"/>
</dbReference>
<name>A9GJ21_SORC5</name>
<dbReference type="eggNOG" id="ENOG5033A5F">
    <property type="taxonomic scope" value="Bacteria"/>
</dbReference>
<dbReference type="InterPro" id="IPR009081">
    <property type="entry name" value="PP-bd_ACP"/>
</dbReference>
<evidence type="ECO:0000313" key="2">
    <source>
        <dbReference type="EMBL" id="CAN93344.1"/>
    </source>
</evidence>